<evidence type="ECO:0000313" key="4">
    <source>
        <dbReference type="EMBL" id="GAD80611.1"/>
    </source>
</evidence>
<evidence type="ECO:0000313" key="6">
    <source>
        <dbReference type="Proteomes" id="UP000016562"/>
    </source>
</evidence>
<feature type="domain" description="Tr-type G" evidence="3">
    <location>
        <begin position="10"/>
        <end position="129"/>
    </location>
</feature>
<dbReference type="Proteomes" id="UP000016562">
    <property type="component" value="Unassembled WGS sequence"/>
</dbReference>
<dbReference type="eggNOG" id="COG0050">
    <property type="taxonomic scope" value="Bacteria"/>
</dbReference>
<dbReference type="GO" id="GO:0005829">
    <property type="term" value="C:cytosol"/>
    <property type="evidence" value="ECO:0007669"/>
    <property type="project" value="TreeGrafter"/>
</dbReference>
<keyword evidence="6" id="KW-1185">Reference proteome</keyword>
<dbReference type="AlphaFoldDB" id="U3B658"/>
<evidence type="ECO:0000313" key="5">
    <source>
        <dbReference type="EMBL" id="GAD81425.1"/>
    </source>
</evidence>
<dbReference type="GO" id="GO:0005525">
    <property type="term" value="F:GTP binding"/>
    <property type="evidence" value="ECO:0007669"/>
    <property type="project" value="UniProtKB-KW"/>
</dbReference>
<dbReference type="SUPFAM" id="SSF52540">
    <property type="entry name" value="P-loop containing nucleoside triphosphate hydrolases"/>
    <property type="match status" value="1"/>
</dbReference>
<dbReference type="GO" id="GO:0003924">
    <property type="term" value="F:GTPase activity"/>
    <property type="evidence" value="ECO:0007669"/>
    <property type="project" value="InterPro"/>
</dbReference>
<dbReference type="GO" id="GO:0003746">
    <property type="term" value="F:translation elongation factor activity"/>
    <property type="evidence" value="ECO:0007669"/>
    <property type="project" value="TreeGrafter"/>
</dbReference>
<dbReference type="RefSeq" id="WP_021714314.1">
    <property type="nucleotide sequence ID" value="NZ_BATM01000037.1"/>
</dbReference>
<gene>
    <name evidence="4" type="ORF">VEZ01S_37_01760</name>
    <name evidence="5" type="ORF">VEZ01S_61_00010</name>
</gene>
<dbReference type="InterPro" id="IPR050055">
    <property type="entry name" value="EF-Tu_GTPase"/>
</dbReference>
<dbReference type="InterPro" id="IPR031157">
    <property type="entry name" value="G_TR_CS"/>
</dbReference>
<comment type="caution">
    <text evidence="5">The sequence shown here is derived from an EMBL/GenBank/DDBJ whole genome shotgun (WGS) entry which is preliminary data.</text>
</comment>
<dbReference type="PANTHER" id="PTHR43721:SF22">
    <property type="entry name" value="ELONGATION FACTOR TU, MITOCHONDRIAL"/>
    <property type="match status" value="1"/>
</dbReference>
<evidence type="ECO:0000256" key="1">
    <source>
        <dbReference type="ARBA" id="ARBA00022741"/>
    </source>
</evidence>
<protein>
    <recommendedName>
        <fullName evidence="3">Tr-type G domain-containing protein</fullName>
    </recommendedName>
</protein>
<dbReference type="InterPro" id="IPR027417">
    <property type="entry name" value="P-loop_NTPase"/>
</dbReference>
<dbReference type="EMBL" id="BATM01000037">
    <property type="protein sequence ID" value="GAD80611.1"/>
    <property type="molecule type" value="Genomic_DNA"/>
</dbReference>
<dbReference type="Pfam" id="PF00009">
    <property type="entry name" value="GTP_EFTU"/>
    <property type="match status" value="1"/>
</dbReference>
<dbReference type="Gene3D" id="3.40.50.300">
    <property type="entry name" value="P-loop containing nucleotide triphosphate hydrolases"/>
    <property type="match status" value="1"/>
</dbReference>
<evidence type="ECO:0000256" key="2">
    <source>
        <dbReference type="ARBA" id="ARBA00023134"/>
    </source>
</evidence>
<sequence>MSKEKFERTKPHVNVGTIGHVDHGKTTLTAAICTTLSKVYGGEAKDFASIDNAPEERERGITIATSHVEYDTPERHYAHVDCPGHADYVKNMITGAAQMDGGILVVAATDGPMPQTREHILLGRQVGIP</sequence>
<dbReference type="STRING" id="1219080.VEZ01S_37_01760"/>
<evidence type="ECO:0000259" key="3">
    <source>
        <dbReference type="PROSITE" id="PS51722"/>
    </source>
</evidence>
<name>U3B658_9VIBR</name>
<dbReference type="PRINTS" id="PR00315">
    <property type="entry name" value="ELONGATNFCT"/>
</dbReference>
<accession>U3B658</accession>
<organism evidence="5 6">
    <name type="scientific">Vibrio ezurae NBRC 102218</name>
    <dbReference type="NCBI Taxonomy" id="1219080"/>
    <lineage>
        <taxon>Bacteria</taxon>
        <taxon>Pseudomonadati</taxon>
        <taxon>Pseudomonadota</taxon>
        <taxon>Gammaproteobacteria</taxon>
        <taxon>Vibrionales</taxon>
        <taxon>Vibrionaceae</taxon>
        <taxon>Vibrio</taxon>
    </lineage>
</organism>
<keyword evidence="2" id="KW-0342">GTP-binding</keyword>
<reference evidence="5 6" key="1">
    <citation type="submission" date="2013-09" db="EMBL/GenBank/DDBJ databases">
        <title>Whole genome shotgun sequence of Vibrio ezurae NBRC 102218.</title>
        <authorList>
            <person name="Yoshida I."/>
            <person name="Hosoyama A."/>
            <person name="Numata M."/>
            <person name="Hashimoto M."/>
            <person name="Hosoyama Y."/>
            <person name="Tsuchikane K."/>
            <person name="Noguchi M."/>
            <person name="Hirakata S."/>
            <person name="Ichikawa N."/>
            <person name="Ohji S."/>
            <person name="Yamazoe A."/>
            <person name="Fujita N."/>
        </authorList>
    </citation>
    <scope>NUCLEOTIDE SEQUENCE [LARGE SCALE GENOMIC DNA]</scope>
    <source>
        <strain evidence="5 6">NBRC 102218</strain>
    </source>
</reference>
<dbReference type="PROSITE" id="PS51722">
    <property type="entry name" value="G_TR_2"/>
    <property type="match status" value="1"/>
</dbReference>
<feature type="non-terminal residue" evidence="5">
    <location>
        <position position="129"/>
    </location>
</feature>
<proteinExistence type="predicted"/>
<dbReference type="PROSITE" id="PS00301">
    <property type="entry name" value="G_TR_1"/>
    <property type="match status" value="1"/>
</dbReference>
<dbReference type="PANTHER" id="PTHR43721">
    <property type="entry name" value="ELONGATION FACTOR TU-RELATED"/>
    <property type="match status" value="1"/>
</dbReference>
<dbReference type="EMBL" id="BATM01000061">
    <property type="protein sequence ID" value="GAD81425.1"/>
    <property type="molecule type" value="Genomic_DNA"/>
</dbReference>
<keyword evidence="1" id="KW-0547">Nucleotide-binding</keyword>
<dbReference type="InterPro" id="IPR000795">
    <property type="entry name" value="T_Tr_GTP-bd_dom"/>
</dbReference>